<evidence type="ECO:0000313" key="4">
    <source>
        <dbReference type="Proteomes" id="UP001642409"/>
    </source>
</evidence>
<evidence type="ECO:0000313" key="2">
    <source>
        <dbReference type="EMBL" id="CAI9931674.1"/>
    </source>
</evidence>
<dbReference type="Pfam" id="PF00004">
    <property type="entry name" value="AAA"/>
    <property type="match status" value="1"/>
</dbReference>
<reference evidence="2" key="1">
    <citation type="submission" date="2023-06" db="EMBL/GenBank/DDBJ databases">
        <authorList>
            <person name="Kurt Z."/>
        </authorList>
    </citation>
    <scope>NUCLEOTIDE SEQUENCE</scope>
</reference>
<evidence type="ECO:0000259" key="1">
    <source>
        <dbReference type="SMART" id="SM00382"/>
    </source>
</evidence>
<dbReference type="SUPFAM" id="SSF52540">
    <property type="entry name" value="P-loop containing nucleoside triphosphate hydrolases"/>
    <property type="match status" value="2"/>
</dbReference>
<sequence>MKYQNQLNQVMAARNKSMPKQDVKQVEHDPAEITLKIGASVEIPRVAYPCIYIPSSVYEQMFSKIVLFEDNLFPVLPALIDKAYCAPFNLQNDFKYVKQITFRQQPLVKALKTVVLRFDAQLRKFTHLQSYLKNILTNSVMNKGQTFEVLVNGRQCKFTVVSEAGVVSAATEIEFEPLEKVIRPELKINLAGYCKNLKLMYLAILGYMGVEQEKLLELKEHYQLEYVPPNIKSVLLYGDPGQGKSNFFFSLNKQLQNYVKIQFMTNGYEQPEPDAQLIFIDEIDSYSEVHQQLIQQQMKQFVIIAATNRPESVKLNFTQRFEVFQGPEDKLEQITEFCIQNNIQLSSSQLLHLSTLSKQYSPADIDLILNNSDLTTLFHSYPETLKQYQPSNLKQYSMASKEPALLRGHEQTVQLITTQINDRLYTQPVLFYGLPGSGKGQLIKYLAFKLNCSILTINASEICSPYVGQTEIALKTVFARAAKTKILFLDEIDVLFARDKQSHNLRLFSVFQQLLDKSCCVVIGATNRPWVLQAGVVRRFQKRVFFGHLTQEDAIKLLEDEVGQILDFKIDIENNNSSPFDKNNVITHLTKKRTGAEISDLSHKVKMKAVAKGDKVNIDEFTEILKSVKSAINNEEIGRFEQFQKDNQ</sequence>
<dbReference type="SMART" id="SM00382">
    <property type="entry name" value="AAA"/>
    <property type="match status" value="2"/>
</dbReference>
<comment type="caution">
    <text evidence="2">The sequence shown here is derived from an EMBL/GenBank/DDBJ whole genome shotgun (WGS) entry which is preliminary data.</text>
</comment>
<protein>
    <submittedName>
        <fullName evidence="2">Cell division control protein 48</fullName>
    </submittedName>
    <submittedName>
        <fullName evidence="3">Cell_division control protein 48</fullName>
    </submittedName>
</protein>
<reference evidence="3 4" key="2">
    <citation type="submission" date="2024-07" db="EMBL/GenBank/DDBJ databases">
        <authorList>
            <person name="Akdeniz Z."/>
        </authorList>
    </citation>
    <scope>NUCLEOTIDE SEQUENCE [LARGE SCALE GENOMIC DNA]</scope>
</reference>
<name>A0AA86TWM9_9EUKA</name>
<keyword evidence="4" id="KW-1185">Reference proteome</keyword>
<dbReference type="AlphaFoldDB" id="A0AA86TWM9"/>
<keyword evidence="2" id="KW-0131">Cell cycle</keyword>
<dbReference type="GO" id="GO:0051301">
    <property type="term" value="P:cell division"/>
    <property type="evidence" value="ECO:0007669"/>
    <property type="project" value="UniProtKB-KW"/>
</dbReference>
<organism evidence="2">
    <name type="scientific">Hexamita inflata</name>
    <dbReference type="NCBI Taxonomy" id="28002"/>
    <lineage>
        <taxon>Eukaryota</taxon>
        <taxon>Metamonada</taxon>
        <taxon>Diplomonadida</taxon>
        <taxon>Hexamitidae</taxon>
        <taxon>Hexamitinae</taxon>
        <taxon>Hexamita</taxon>
    </lineage>
</organism>
<accession>A0AA86TWM9</accession>
<feature type="domain" description="AAA+ ATPase" evidence="1">
    <location>
        <begin position="230"/>
        <end position="327"/>
    </location>
</feature>
<dbReference type="EMBL" id="CATOUU010000495">
    <property type="protein sequence ID" value="CAI9931674.1"/>
    <property type="molecule type" value="Genomic_DNA"/>
</dbReference>
<dbReference type="InterPro" id="IPR027417">
    <property type="entry name" value="P-loop_NTPase"/>
</dbReference>
<dbReference type="EMBL" id="CAXDID020000142">
    <property type="protein sequence ID" value="CAL6039457.1"/>
    <property type="molecule type" value="Genomic_DNA"/>
</dbReference>
<dbReference type="InterPro" id="IPR003959">
    <property type="entry name" value="ATPase_AAA_core"/>
</dbReference>
<dbReference type="GO" id="GO:0005524">
    <property type="term" value="F:ATP binding"/>
    <property type="evidence" value="ECO:0007669"/>
    <property type="project" value="InterPro"/>
</dbReference>
<dbReference type="Gene3D" id="3.40.50.300">
    <property type="entry name" value="P-loop containing nucleotide triphosphate hydrolases"/>
    <property type="match status" value="2"/>
</dbReference>
<dbReference type="Proteomes" id="UP001642409">
    <property type="component" value="Unassembled WGS sequence"/>
</dbReference>
<dbReference type="CDD" id="cd19481">
    <property type="entry name" value="RecA-like_protease"/>
    <property type="match status" value="1"/>
</dbReference>
<proteinExistence type="predicted"/>
<dbReference type="PANTHER" id="PTHR23077">
    <property type="entry name" value="AAA-FAMILY ATPASE"/>
    <property type="match status" value="1"/>
</dbReference>
<dbReference type="InterPro" id="IPR050168">
    <property type="entry name" value="AAA_ATPase_domain"/>
</dbReference>
<dbReference type="InterPro" id="IPR003593">
    <property type="entry name" value="AAA+_ATPase"/>
</dbReference>
<keyword evidence="2" id="KW-0132">Cell division</keyword>
<dbReference type="GO" id="GO:0016887">
    <property type="term" value="F:ATP hydrolysis activity"/>
    <property type="evidence" value="ECO:0007669"/>
    <property type="project" value="InterPro"/>
</dbReference>
<dbReference type="Gene3D" id="1.10.8.60">
    <property type="match status" value="1"/>
</dbReference>
<gene>
    <name evidence="2" type="ORF">HINF_LOCUS19319</name>
    <name evidence="3" type="ORF">HINF_LOCUS37866</name>
</gene>
<evidence type="ECO:0000313" key="3">
    <source>
        <dbReference type="EMBL" id="CAL6039457.1"/>
    </source>
</evidence>
<feature type="domain" description="AAA+ ATPase" evidence="1">
    <location>
        <begin position="425"/>
        <end position="550"/>
    </location>
</feature>
<dbReference type="PANTHER" id="PTHR23077:SF199">
    <property type="entry name" value="AAA FAMILY ATPASE"/>
    <property type="match status" value="1"/>
</dbReference>